<dbReference type="RefSeq" id="WP_201853045.1">
    <property type="nucleotide sequence ID" value="NZ_JAERRG010000009.1"/>
</dbReference>
<protein>
    <submittedName>
        <fullName evidence="1">GNAT family N-acetyltransferase</fullName>
    </submittedName>
</protein>
<dbReference type="Pfam" id="PF04339">
    <property type="entry name" value="FemAB_like"/>
    <property type="match status" value="1"/>
</dbReference>
<name>A0ABS1PS54_9ACTN</name>
<gene>
    <name evidence="1" type="ORF">JK364_23000</name>
</gene>
<evidence type="ECO:0000313" key="1">
    <source>
        <dbReference type="EMBL" id="MBL1115243.1"/>
    </source>
</evidence>
<sequence length="383" mass="41827">MRDANPVTEIVGCAADISARAWDALIEASGFYNSHAWVQGLETAHGTSPVLTSTAEGRLIGVLPTWQNTEPSGLFSVAEMTRGLSGPWDQEFLWLGTRRGTANTIICTHDPVMRRRALGALLEKARQLAAAQGLPGAVWPYLTGEAALQIEACHPLAQAVLHSADSLVTIPHGGMKEMESAAESKDRKKWRREQRLFRESYGTVEWATLSPQVSDLIAPLLARTRTKYGASGGTAWIRRTLSGQLASGVARSAVAALTRTGGDVTAAAVFYHHRDWLYGRYWGASPAAPQYAYYVLTCYEAIDAAAVRGCRYLHLSVPASPSKMARGARPMPLAFVYIPAADRKETDDQVLRRHNQRVALELAKAYSPPLGTIWEPWVESSRS</sequence>
<dbReference type="SUPFAM" id="SSF55729">
    <property type="entry name" value="Acyl-CoA N-acyltransferases (Nat)"/>
    <property type="match status" value="1"/>
</dbReference>
<dbReference type="InterPro" id="IPR007434">
    <property type="entry name" value="FemAB-like"/>
</dbReference>
<comment type="caution">
    <text evidence="1">The sequence shown here is derived from an EMBL/GenBank/DDBJ whole genome shotgun (WGS) entry which is preliminary data.</text>
</comment>
<dbReference type="InterPro" id="IPR016181">
    <property type="entry name" value="Acyl_CoA_acyltransferase"/>
</dbReference>
<organism evidence="1 2">
    <name type="scientific">Streptomyces endocoffeicus</name>
    <dbReference type="NCBI Taxonomy" id="2898945"/>
    <lineage>
        <taxon>Bacteria</taxon>
        <taxon>Bacillati</taxon>
        <taxon>Actinomycetota</taxon>
        <taxon>Actinomycetes</taxon>
        <taxon>Kitasatosporales</taxon>
        <taxon>Streptomycetaceae</taxon>
        <taxon>Streptomyces</taxon>
    </lineage>
</organism>
<dbReference type="EMBL" id="JAERRG010000009">
    <property type="protein sequence ID" value="MBL1115243.1"/>
    <property type="molecule type" value="Genomic_DNA"/>
</dbReference>
<evidence type="ECO:0000313" key="2">
    <source>
        <dbReference type="Proteomes" id="UP000621510"/>
    </source>
</evidence>
<dbReference type="Proteomes" id="UP000621510">
    <property type="component" value="Unassembled WGS sequence"/>
</dbReference>
<keyword evidence="2" id="KW-1185">Reference proteome</keyword>
<proteinExistence type="predicted"/>
<accession>A0ABS1PS54</accession>
<dbReference type="Gene3D" id="3.40.630.30">
    <property type="match status" value="1"/>
</dbReference>
<reference evidence="1 2" key="1">
    <citation type="submission" date="2021-01" db="EMBL/GenBank/DDBJ databases">
        <title>WGS of actinomycetes isolated from Thailand.</title>
        <authorList>
            <person name="Thawai C."/>
        </authorList>
    </citation>
    <scope>NUCLEOTIDE SEQUENCE [LARGE SCALE GENOMIC DNA]</scope>
    <source>
        <strain evidence="1 2">CA3R110</strain>
    </source>
</reference>